<keyword evidence="2" id="KW-1185">Reference proteome</keyword>
<protein>
    <submittedName>
        <fullName evidence="1">Uncharacterized protein</fullName>
    </submittedName>
</protein>
<dbReference type="AlphaFoldDB" id="A0A9W7MRZ7"/>
<dbReference type="Proteomes" id="UP001165190">
    <property type="component" value="Unassembled WGS sequence"/>
</dbReference>
<gene>
    <name evidence="1" type="ORF">HRI_004381300</name>
</gene>
<organism evidence="1 2">
    <name type="scientific">Hibiscus trionum</name>
    <name type="common">Flower of an hour</name>
    <dbReference type="NCBI Taxonomy" id="183268"/>
    <lineage>
        <taxon>Eukaryota</taxon>
        <taxon>Viridiplantae</taxon>
        <taxon>Streptophyta</taxon>
        <taxon>Embryophyta</taxon>
        <taxon>Tracheophyta</taxon>
        <taxon>Spermatophyta</taxon>
        <taxon>Magnoliopsida</taxon>
        <taxon>eudicotyledons</taxon>
        <taxon>Gunneridae</taxon>
        <taxon>Pentapetalae</taxon>
        <taxon>rosids</taxon>
        <taxon>malvids</taxon>
        <taxon>Malvales</taxon>
        <taxon>Malvaceae</taxon>
        <taxon>Malvoideae</taxon>
        <taxon>Hibiscus</taxon>
    </lineage>
</organism>
<comment type="caution">
    <text evidence="1">The sequence shown here is derived from an EMBL/GenBank/DDBJ whole genome shotgun (WGS) entry which is preliminary data.</text>
</comment>
<accession>A0A9W7MRZ7</accession>
<sequence>MGSGEGNSHFSVFDGVKTFPLTLEALMAEINTAITNLGYARTTALLDSPSSSSMTRNRVRIRPSTMPGWMMRLIKLVVLHWLLASLMKLFRLLI</sequence>
<name>A0A9W7MRZ7_HIBTR</name>
<evidence type="ECO:0000313" key="1">
    <source>
        <dbReference type="EMBL" id="GMJ07121.1"/>
    </source>
</evidence>
<dbReference type="EMBL" id="BSYR01000048">
    <property type="protein sequence ID" value="GMJ07121.1"/>
    <property type="molecule type" value="Genomic_DNA"/>
</dbReference>
<dbReference type="OrthoDB" id="1910345at2759"/>
<evidence type="ECO:0000313" key="2">
    <source>
        <dbReference type="Proteomes" id="UP001165190"/>
    </source>
</evidence>
<reference evidence="1" key="1">
    <citation type="submission" date="2023-05" db="EMBL/GenBank/DDBJ databases">
        <title>Genome and transcriptome analyses reveal genes involved in the formation of fine ridges on petal epidermal cells in Hibiscus trionum.</title>
        <authorList>
            <person name="Koshimizu S."/>
            <person name="Masuda S."/>
            <person name="Ishii T."/>
            <person name="Shirasu K."/>
            <person name="Hoshino A."/>
            <person name="Arita M."/>
        </authorList>
    </citation>
    <scope>NUCLEOTIDE SEQUENCE</scope>
    <source>
        <strain evidence="1">Hamamatsu line</strain>
    </source>
</reference>
<proteinExistence type="predicted"/>